<comment type="caution">
    <text evidence="1">The sequence shown here is derived from an EMBL/GenBank/DDBJ whole genome shotgun (WGS) entry which is preliminary data.</text>
</comment>
<name>A0A9X1Z6J1_9GAMM</name>
<reference evidence="1" key="1">
    <citation type="submission" date="2022-01" db="EMBL/GenBank/DDBJ databases">
        <title>Whole genome-based taxonomy of the Shewanellaceae.</title>
        <authorList>
            <person name="Martin-Rodriguez A.J."/>
        </authorList>
    </citation>
    <scope>NUCLEOTIDE SEQUENCE</scope>
    <source>
        <strain evidence="1">DSM 23803</strain>
    </source>
</reference>
<keyword evidence="2" id="KW-1185">Reference proteome</keyword>
<dbReference type="EMBL" id="JAKILJ010000005">
    <property type="protein sequence ID" value="MCL1104372.1"/>
    <property type="molecule type" value="Genomic_DNA"/>
</dbReference>
<dbReference type="RefSeq" id="WP_229779907.1">
    <property type="nucleotide sequence ID" value="NZ_BMQI01000006.1"/>
</dbReference>
<sequence length="60" mass="6840">MTRFVHGDEGLASAERSTQALFSGNVQQLSLNELKQLELDGLPSIQSPKMIWSHYWCYQV</sequence>
<protein>
    <submittedName>
        <fullName evidence="1">Uncharacterized protein</fullName>
    </submittedName>
</protein>
<accession>A0A9X1Z6J1</accession>
<dbReference type="AlphaFoldDB" id="A0A9X1Z6J1"/>
<dbReference type="Proteomes" id="UP001139408">
    <property type="component" value="Unassembled WGS sequence"/>
</dbReference>
<proteinExistence type="predicted"/>
<gene>
    <name evidence="1" type="ORF">L2749_03750</name>
</gene>
<evidence type="ECO:0000313" key="1">
    <source>
        <dbReference type="EMBL" id="MCL1104372.1"/>
    </source>
</evidence>
<evidence type="ECO:0000313" key="2">
    <source>
        <dbReference type="Proteomes" id="UP001139408"/>
    </source>
</evidence>
<organism evidence="1 2">
    <name type="scientific">Shewanella algicola</name>
    <dbReference type="NCBI Taxonomy" id="640633"/>
    <lineage>
        <taxon>Bacteria</taxon>
        <taxon>Pseudomonadati</taxon>
        <taxon>Pseudomonadota</taxon>
        <taxon>Gammaproteobacteria</taxon>
        <taxon>Alteromonadales</taxon>
        <taxon>Shewanellaceae</taxon>
        <taxon>Shewanella</taxon>
    </lineage>
</organism>